<organism evidence="3">
    <name type="scientific">marine sediment metagenome</name>
    <dbReference type="NCBI Taxonomy" id="412755"/>
    <lineage>
        <taxon>unclassified sequences</taxon>
        <taxon>metagenomes</taxon>
        <taxon>ecological metagenomes</taxon>
    </lineage>
</organism>
<sequence length="470" mass="51541">GKICHDSHAARVLPGYEPDTKVKMFQKLKKNLEIIYCVSAKDLQKGKVRYDLALTYDQQTLKDISELHEKNIDIFAVVITRFGGERAAKQLKQRLENLGIRVYLQTEMSGYPKNIDFVVSDGGFGAQPHLEIKKPLIVVASPGGGSGKMSFCLSQLYHDRKKGINSGFAKFETFPIWNLPPEHPVNVAYEAATADLGDKVIVDPYHLKACGVTAASYNRDIENFEIMKKILERIMGKRDFTRKYRSPTGMGVNKAKEGIIDDAVVAAAAKQEIIRRYFQYKRGFLRGIETKGTVERVEALMKKIGLKVENRRIVLPARNAALEAERVGKGHKGVFCGAAIELPDGKIVTGKNSPLLHAESAAILNAIKTLAKIPDEIYLLSSNVIEKITDLKKGVLGAKSESLNVGETIISLAISAATNPTAAVGIKMLGKLKGCEMHVTHVLGNGDESGLRKLGLNVTTDGKPTVRYVS</sequence>
<evidence type="ECO:0000313" key="3">
    <source>
        <dbReference type="EMBL" id="GAG55609.1"/>
    </source>
</evidence>
<comment type="caution">
    <text evidence="3">The sequence shown here is derived from an EMBL/GenBank/DDBJ whole genome shotgun (WGS) entry which is preliminary data.</text>
</comment>
<dbReference type="InterPro" id="IPR048441">
    <property type="entry name" value="DUF1846_C"/>
</dbReference>
<name>X0YHV0_9ZZZZ</name>
<dbReference type="Gene3D" id="3.40.140.40">
    <property type="entry name" value="Domain of unknown function (DUF1846), C-terminal subdomain"/>
    <property type="match status" value="1"/>
</dbReference>
<dbReference type="SUPFAM" id="SSF53927">
    <property type="entry name" value="Cytidine deaminase-like"/>
    <property type="match status" value="1"/>
</dbReference>
<dbReference type="EMBL" id="BART01002038">
    <property type="protein sequence ID" value="GAG55609.1"/>
    <property type="molecule type" value="Genomic_DNA"/>
</dbReference>
<reference evidence="3" key="1">
    <citation type="journal article" date="2014" name="Front. Microbiol.">
        <title>High frequency of phylogenetically diverse reductive dehalogenase-homologous genes in deep subseafloor sedimentary metagenomes.</title>
        <authorList>
            <person name="Kawai M."/>
            <person name="Futagami T."/>
            <person name="Toyoda A."/>
            <person name="Takaki Y."/>
            <person name="Nishi S."/>
            <person name="Hori S."/>
            <person name="Arai W."/>
            <person name="Tsubouchi T."/>
            <person name="Morono Y."/>
            <person name="Uchiyama I."/>
            <person name="Ito T."/>
            <person name="Fujiyama A."/>
            <person name="Inagaki F."/>
            <person name="Takami H."/>
        </authorList>
    </citation>
    <scope>NUCLEOTIDE SEQUENCE</scope>
    <source>
        <strain evidence="3">Expedition CK06-06</strain>
    </source>
</reference>
<dbReference type="InterPro" id="IPR048496">
    <property type="entry name" value="DUF1846_N"/>
</dbReference>
<gene>
    <name evidence="3" type="ORF">S01H4_06552</name>
</gene>
<dbReference type="GO" id="GO:0003824">
    <property type="term" value="F:catalytic activity"/>
    <property type="evidence" value="ECO:0007669"/>
    <property type="project" value="InterPro"/>
</dbReference>
<feature type="non-terminal residue" evidence="3">
    <location>
        <position position="1"/>
    </location>
</feature>
<dbReference type="Pfam" id="PF08903">
    <property type="entry name" value="DUF1846"/>
    <property type="match status" value="1"/>
</dbReference>
<feature type="domain" description="DUF1846" evidence="1">
    <location>
        <begin position="1"/>
        <end position="304"/>
    </location>
</feature>
<accession>X0YHV0</accession>
<evidence type="ECO:0000259" key="1">
    <source>
        <dbReference type="Pfam" id="PF08903"/>
    </source>
</evidence>
<dbReference type="Pfam" id="PF20921">
    <property type="entry name" value="DUF1846_C"/>
    <property type="match status" value="1"/>
</dbReference>
<dbReference type="Gene3D" id="3.10.630.10">
    <property type="entry name" value="dip2346 domain like"/>
    <property type="match status" value="1"/>
</dbReference>
<evidence type="ECO:0000259" key="2">
    <source>
        <dbReference type="Pfam" id="PF20921"/>
    </source>
</evidence>
<evidence type="ECO:0008006" key="4">
    <source>
        <dbReference type="Google" id="ProtNLM"/>
    </source>
</evidence>
<dbReference type="InterPro" id="IPR016193">
    <property type="entry name" value="Cytidine_deaminase-like"/>
</dbReference>
<dbReference type="AlphaFoldDB" id="X0YHV0"/>
<dbReference type="Gene3D" id="1.20.1570.10">
    <property type="entry name" value="dip2346 domain like"/>
    <property type="match status" value="1"/>
</dbReference>
<feature type="domain" description="DUF1846" evidence="2">
    <location>
        <begin position="310"/>
        <end position="462"/>
    </location>
</feature>
<proteinExistence type="predicted"/>
<protein>
    <recommendedName>
        <fullName evidence="4">DUF1846 family protein</fullName>
    </recommendedName>
</protein>